<dbReference type="InterPro" id="IPR022902">
    <property type="entry name" value="NAcTrfase_Eis"/>
</dbReference>
<proteinExistence type="inferred from homology"/>
<dbReference type="Pfam" id="PF13527">
    <property type="entry name" value="Acetyltransf_9"/>
    <property type="match status" value="1"/>
</dbReference>
<accession>A0ABU2LX13</accession>
<dbReference type="InterPro" id="IPR025559">
    <property type="entry name" value="Eis_dom"/>
</dbReference>
<dbReference type="PANTHER" id="PTHR37817:SF1">
    <property type="entry name" value="N-ACETYLTRANSFERASE EIS"/>
    <property type="match status" value="1"/>
</dbReference>
<dbReference type="SUPFAM" id="SSF55718">
    <property type="entry name" value="SCP-like"/>
    <property type="match status" value="1"/>
</dbReference>
<dbReference type="InterPro" id="IPR016181">
    <property type="entry name" value="Acyl_CoA_acyltransferase"/>
</dbReference>
<feature type="binding site" evidence="3">
    <location>
        <begin position="93"/>
        <end position="98"/>
    </location>
    <ligand>
        <name>acetyl-CoA</name>
        <dbReference type="ChEBI" id="CHEBI:57288"/>
    </ligand>
</feature>
<evidence type="ECO:0000313" key="7">
    <source>
        <dbReference type="Proteomes" id="UP001183420"/>
    </source>
</evidence>
<evidence type="ECO:0000259" key="4">
    <source>
        <dbReference type="Pfam" id="PF13530"/>
    </source>
</evidence>
<dbReference type="InterPro" id="IPR036527">
    <property type="entry name" value="SCP2_sterol-bd_dom_sf"/>
</dbReference>
<organism evidence="6 7">
    <name type="scientific">Streptomyces millisiae</name>
    <dbReference type="NCBI Taxonomy" id="3075542"/>
    <lineage>
        <taxon>Bacteria</taxon>
        <taxon>Bacillati</taxon>
        <taxon>Actinomycetota</taxon>
        <taxon>Actinomycetes</taxon>
        <taxon>Kitasatosporales</taxon>
        <taxon>Streptomycetaceae</taxon>
        <taxon>Streptomyces</taxon>
    </lineage>
</organism>
<evidence type="ECO:0000256" key="2">
    <source>
        <dbReference type="ARBA" id="ARBA00023315"/>
    </source>
</evidence>
<keyword evidence="1 3" id="KW-0808">Transferase</keyword>
<comment type="caution">
    <text evidence="6">The sequence shown here is derived from an EMBL/GenBank/DDBJ whole genome shotgun (WGS) entry which is preliminary data.</text>
</comment>
<dbReference type="RefSeq" id="WP_311602581.1">
    <property type="nucleotide sequence ID" value="NZ_JAVREM010000055.1"/>
</dbReference>
<dbReference type="Pfam" id="PF13530">
    <property type="entry name" value="SCP2_2"/>
    <property type="match status" value="1"/>
</dbReference>
<dbReference type="InterPro" id="IPR051554">
    <property type="entry name" value="Acetyltransferase_Eis"/>
</dbReference>
<sequence length="416" mass="45639">MSVEIRDIADSAADQDAWFRAVYTGFLTAEPPSPEQLAERRERSDLGRAQGAFDGDRCVATFRSFDQELTVPGGGVVRADAVSGVTVTATHRRRGLLTRMMVRDLTEARERGDVVATLAAAEFLIYGRYGFGPAARTAEWRVEKPLTRFDQRWTLPESEGTVAFVDGAEVRKEGPAVHERFRRGRAGAVDTVSMYWERLTGEVRWGPDAWKEPFYVLFRDPAGEAQGLVVFDVQDAWRDVQPANVAKVRKLFAATPAAERALWRFLLSIDWVSEVRTNDEGDPDALLPLLLPNQRAAATLSHADLLWVRPLDVPAMLTARRYSASGALVLDIRDPLGLSEGRYLLEVSEAGASCVPTTRSADLTLDTGALSALYLGDASAARLAAAGLVDADTDGAPDRADALFRTGRRPWCPDTF</sequence>
<gene>
    <name evidence="6" type="ORF">RNC47_27735</name>
</gene>
<feature type="domain" description="Eis-like acetyltransferase" evidence="5">
    <location>
        <begin position="189"/>
        <end position="299"/>
    </location>
</feature>
<keyword evidence="7" id="KW-1185">Reference proteome</keyword>
<feature type="active site" description="Proton donor" evidence="3">
    <location>
        <position position="126"/>
    </location>
</feature>
<comment type="subunit">
    <text evidence="3">Homohexamer; trimer of dimers.</text>
</comment>
<keyword evidence="2 3" id="KW-0012">Acyltransferase</keyword>
<evidence type="ECO:0000256" key="3">
    <source>
        <dbReference type="HAMAP-Rule" id="MF_01812"/>
    </source>
</evidence>
<dbReference type="EMBL" id="JAVREM010000055">
    <property type="protein sequence ID" value="MDT0322127.1"/>
    <property type="molecule type" value="Genomic_DNA"/>
</dbReference>
<reference evidence="7" key="1">
    <citation type="submission" date="2023-07" db="EMBL/GenBank/DDBJ databases">
        <title>30 novel species of actinomycetes from the DSMZ collection.</title>
        <authorList>
            <person name="Nouioui I."/>
        </authorList>
    </citation>
    <scope>NUCLEOTIDE SEQUENCE [LARGE SCALE GENOMIC DNA]</scope>
    <source>
        <strain evidence="7">DSM 44918</strain>
    </source>
</reference>
<dbReference type="InterPro" id="IPR041380">
    <property type="entry name" value="Acetyltransf_17"/>
</dbReference>
<comment type="similarity">
    <text evidence="3">Belongs to the acetyltransferase Eis family.</text>
</comment>
<feature type="binding site" evidence="3">
    <location>
        <begin position="85"/>
        <end position="87"/>
    </location>
    <ligand>
        <name>acetyl-CoA</name>
        <dbReference type="ChEBI" id="CHEBI:57288"/>
    </ligand>
</feature>
<evidence type="ECO:0000259" key="5">
    <source>
        <dbReference type="Pfam" id="PF17668"/>
    </source>
</evidence>
<dbReference type="Gene3D" id="3.40.630.30">
    <property type="match status" value="2"/>
</dbReference>
<dbReference type="PANTHER" id="PTHR37817">
    <property type="entry name" value="N-ACETYLTRANSFERASE EIS"/>
    <property type="match status" value="1"/>
</dbReference>
<dbReference type="SUPFAM" id="SSF55729">
    <property type="entry name" value="Acyl-CoA N-acyltransferases (Nat)"/>
    <property type="match status" value="1"/>
</dbReference>
<dbReference type="Pfam" id="PF17668">
    <property type="entry name" value="Acetyltransf_17"/>
    <property type="match status" value="1"/>
</dbReference>
<name>A0ABU2LX13_9ACTN</name>
<evidence type="ECO:0000313" key="6">
    <source>
        <dbReference type="EMBL" id="MDT0322127.1"/>
    </source>
</evidence>
<comment type="caution">
    <text evidence="3">Lacks conserved residue(s) required for the propagation of feature annotation.</text>
</comment>
<dbReference type="Gene3D" id="3.30.1050.10">
    <property type="entry name" value="SCP2 sterol-binding domain"/>
    <property type="match status" value="1"/>
</dbReference>
<feature type="active site" description="Proton acceptor; via carboxylate" evidence="3">
    <location>
        <position position="416"/>
    </location>
</feature>
<feature type="domain" description="Enhanced intracellular survival protein" evidence="4">
    <location>
        <begin position="313"/>
        <end position="413"/>
    </location>
</feature>
<dbReference type="NCBIfam" id="NF002367">
    <property type="entry name" value="PRK01346.1-4"/>
    <property type="match status" value="1"/>
</dbReference>
<protein>
    <submittedName>
        <fullName evidence="6">GNAT family N-acetyltransferase</fullName>
    </submittedName>
</protein>
<dbReference type="HAMAP" id="MF_01812">
    <property type="entry name" value="Eis"/>
    <property type="match status" value="1"/>
</dbReference>
<dbReference type="Proteomes" id="UP001183420">
    <property type="component" value="Unassembled WGS sequence"/>
</dbReference>
<evidence type="ECO:0000256" key="1">
    <source>
        <dbReference type="ARBA" id="ARBA00022679"/>
    </source>
</evidence>